<dbReference type="AlphaFoldDB" id="A0A852TMX1"/>
<accession>A0A852TMX1</accession>
<reference evidence="2" key="1">
    <citation type="submission" date="2020-07" db="EMBL/GenBank/DDBJ databases">
        <authorList>
            <person name="Partida-Martinez L."/>
            <person name="Huntemann M."/>
            <person name="Clum A."/>
            <person name="Wang J."/>
            <person name="Palaniappan K."/>
            <person name="Ritter S."/>
            <person name="Chen I.-M."/>
            <person name="Stamatis D."/>
            <person name="Reddy T."/>
            <person name="O'Malley R."/>
            <person name="Daum C."/>
            <person name="Shapiro N."/>
            <person name="Ivanova N."/>
            <person name="Kyrpides N."/>
            <person name="Woyke T."/>
        </authorList>
    </citation>
    <scope>NUCLEOTIDE SEQUENCE [LARGE SCALE GENOMIC DNA]</scope>
    <source>
        <strain evidence="2">AT2.8</strain>
    </source>
</reference>
<reference evidence="2" key="2">
    <citation type="submission" date="2020-08" db="EMBL/GenBank/DDBJ databases">
        <title>The Agave Microbiome: Exploring the role of microbial communities in plant adaptations to desert environments.</title>
        <authorList>
            <person name="Partida-Martinez L.P."/>
        </authorList>
    </citation>
    <scope>NUCLEOTIDE SEQUENCE [LARGE SCALE GENOMIC DNA]</scope>
    <source>
        <strain evidence="2">AT2.8</strain>
    </source>
</reference>
<organism evidence="1 2">
    <name type="scientific">Neobacillus niacini</name>
    <dbReference type="NCBI Taxonomy" id="86668"/>
    <lineage>
        <taxon>Bacteria</taxon>
        <taxon>Bacillati</taxon>
        <taxon>Bacillota</taxon>
        <taxon>Bacilli</taxon>
        <taxon>Bacillales</taxon>
        <taxon>Bacillaceae</taxon>
        <taxon>Neobacillus</taxon>
    </lineage>
</organism>
<evidence type="ECO:0000313" key="2">
    <source>
        <dbReference type="Proteomes" id="UP000548423"/>
    </source>
</evidence>
<proteinExistence type="predicted"/>
<dbReference type="Proteomes" id="UP000548423">
    <property type="component" value="Unassembled WGS sequence"/>
</dbReference>
<evidence type="ECO:0000313" key="1">
    <source>
        <dbReference type="EMBL" id="NYE08827.1"/>
    </source>
</evidence>
<protein>
    <submittedName>
        <fullName evidence="1">Uncharacterized protein</fullName>
    </submittedName>
</protein>
<dbReference type="EMBL" id="JACCBX010000016">
    <property type="protein sequence ID" value="NYE08827.1"/>
    <property type="molecule type" value="Genomic_DNA"/>
</dbReference>
<comment type="caution">
    <text evidence="1">The sequence shown here is derived from an EMBL/GenBank/DDBJ whole genome shotgun (WGS) entry which is preliminary data.</text>
</comment>
<sequence>MKKQVTYSFVAKSPSFESLLKDLLIKEQDTFFEELFQEDKEHEEENDAA</sequence>
<name>A0A852TMX1_9BACI</name>
<gene>
    <name evidence="1" type="ORF">F4694_005683</name>
</gene>